<evidence type="ECO:0000313" key="2">
    <source>
        <dbReference type="EMBL" id="KAG0519960.1"/>
    </source>
</evidence>
<gene>
    <name evidence="2" type="ORF">BDA96_08G032100</name>
</gene>
<dbReference type="Proteomes" id="UP000807115">
    <property type="component" value="Chromosome 8"/>
</dbReference>
<dbReference type="EMBL" id="CM027687">
    <property type="protein sequence ID" value="KAG0519960.1"/>
    <property type="molecule type" value="Genomic_DNA"/>
</dbReference>
<comment type="caution">
    <text evidence="2">The sequence shown here is derived from an EMBL/GenBank/DDBJ whole genome shotgun (WGS) entry which is preliminary data.</text>
</comment>
<evidence type="ECO:0000313" key="3">
    <source>
        <dbReference type="Proteomes" id="UP000807115"/>
    </source>
</evidence>
<protein>
    <submittedName>
        <fullName evidence="2">Uncharacterized protein</fullName>
    </submittedName>
</protein>
<organism evidence="2 3">
    <name type="scientific">Sorghum bicolor</name>
    <name type="common">Sorghum</name>
    <name type="synonym">Sorghum vulgare</name>
    <dbReference type="NCBI Taxonomy" id="4558"/>
    <lineage>
        <taxon>Eukaryota</taxon>
        <taxon>Viridiplantae</taxon>
        <taxon>Streptophyta</taxon>
        <taxon>Embryophyta</taxon>
        <taxon>Tracheophyta</taxon>
        <taxon>Spermatophyta</taxon>
        <taxon>Magnoliopsida</taxon>
        <taxon>Liliopsida</taxon>
        <taxon>Poales</taxon>
        <taxon>Poaceae</taxon>
        <taxon>PACMAD clade</taxon>
        <taxon>Panicoideae</taxon>
        <taxon>Andropogonodae</taxon>
        <taxon>Andropogoneae</taxon>
        <taxon>Sorghinae</taxon>
        <taxon>Sorghum</taxon>
    </lineage>
</organism>
<reference evidence="2" key="2">
    <citation type="submission" date="2020-10" db="EMBL/GenBank/DDBJ databases">
        <authorList>
            <person name="Cooper E.A."/>
            <person name="Brenton Z.W."/>
            <person name="Flinn B.S."/>
            <person name="Jenkins J."/>
            <person name="Shu S."/>
            <person name="Flowers D."/>
            <person name="Luo F."/>
            <person name="Wang Y."/>
            <person name="Xia P."/>
            <person name="Barry K."/>
            <person name="Daum C."/>
            <person name="Lipzen A."/>
            <person name="Yoshinaga Y."/>
            <person name="Schmutz J."/>
            <person name="Saski C."/>
            <person name="Vermerris W."/>
            <person name="Kresovich S."/>
        </authorList>
    </citation>
    <scope>NUCLEOTIDE SEQUENCE</scope>
</reference>
<name>A0A921QGI1_SORBI</name>
<evidence type="ECO:0000256" key="1">
    <source>
        <dbReference type="SAM" id="MobiDB-lite"/>
    </source>
</evidence>
<dbReference type="AlphaFoldDB" id="A0A921QGI1"/>
<accession>A0A921QGI1</accession>
<feature type="compositionally biased region" description="Basic residues" evidence="1">
    <location>
        <begin position="163"/>
        <end position="177"/>
    </location>
</feature>
<feature type="region of interest" description="Disordered" evidence="1">
    <location>
        <begin position="127"/>
        <end position="177"/>
    </location>
</feature>
<sequence length="251" mass="26941">MATMPDDPTFNMTAPTVLTIPTTNVGDGYDFGNVGQNLNASALLPPAVGAYVLGGLYDADAVPSYAIAYHPFPVAPNRPVYYPPPPLQVDYPAGVPYGAPGAVLGVYSYTPYFYGGHHPSEVIAHQSYPPPLGASEGPSHPPHCSHAAAPVAATSHEEPGRKSSGRKSHKTHSCGRMKRCKRTMDKTVKRILTKARKAGVPESNQRLWHALGEIIKDKNEAAFFLQSHHSARKAIVENKARELEDAARSGP</sequence>
<proteinExistence type="predicted"/>
<reference evidence="2" key="1">
    <citation type="journal article" date="2019" name="BMC Genomics">
        <title>A new reference genome for Sorghum bicolor reveals high levels of sequence similarity between sweet and grain genotypes: implications for the genetics of sugar metabolism.</title>
        <authorList>
            <person name="Cooper E.A."/>
            <person name="Brenton Z.W."/>
            <person name="Flinn B.S."/>
            <person name="Jenkins J."/>
            <person name="Shu S."/>
            <person name="Flowers D."/>
            <person name="Luo F."/>
            <person name="Wang Y."/>
            <person name="Xia P."/>
            <person name="Barry K."/>
            <person name="Daum C."/>
            <person name="Lipzen A."/>
            <person name="Yoshinaga Y."/>
            <person name="Schmutz J."/>
            <person name="Saski C."/>
            <person name="Vermerris W."/>
            <person name="Kresovich S."/>
        </authorList>
    </citation>
    <scope>NUCLEOTIDE SEQUENCE</scope>
</reference>